<dbReference type="InterPro" id="IPR046862">
    <property type="entry name" value="Rhomboid_2"/>
</dbReference>
<comment type="caution">
    <text evidence="2">The sequence shown here is derived from an EMBL/GenBank/DDBJ whole genome shotgun (WGS) entry which is preliminary data.</text>
</comment>
<keyword evidence="1" id="KW-0812">Transmembrane</keyword>
<keyword evidence="1" id="KW-1133">Transmembrane helix</keyword>
<evidence type="ECO:0000256" key="1">
    <source>
        <dbReference type="SAM" id="Phobius"/>
    </source>
</evidence>
<feature type="transmembrane region" description="Helical" evidence="1">
    <location>
        <begin position="20"/>
        <end position="37"/>
    </location>
</feature>
<evidence type="ECO:0000313" key="3">
    <source>
        <dbReference type="Proteomes" id="UP001500618"/>
    </source>
</evidence>
<keyword evidence="3" id="KW-1185">Reference proteome</keyword>
<reference evidence="2 3" key="1">
    <citation type="journal article" date="2019" name="Int. J. Syst. Evol. Microbiol.">
        <title>The Global Catalogue of Microorganisms (GCM) 10K type strain sequencing project: providing services to taxonomists for standard genome sequencing and annotation.</title>
        <authorList>
            <consortium name="The Broad Institute Genomics Platform"/>
            <consortium name="The Broad Institute Genome Sequencing Center for Infectious Disease"/>
            <person name="Wu L."/>
            <person name="Ma J."/>
        </authorList>
    </citation>
    <scope>NUCLEOTIDE SEQUENCE [LARGE SCALE GENOMIC DNA]</scope>
    <source>
        <strain evidence="2 3">JCM 14718</strain>
    </source>
</reference>
<accession>A0ABN2HDT4</accession>
<feature type="transmembrane region" description="Helical" evidence="1">
    <location>
        <begin position="112"/>
        <end position="132"/>
    </location>
</feature>
<feature type="transmembrane region" description="Helical" evidence="1">
    <location>
        <begin position="82"/>
        <end position="100"/>
    </location>
</feature>
<sequence length="232" mass="24966">MLRVVRGLASYPRRSPFTTAYVVVLFATHLWVDWFLTPPTRGRLLLAVSTNLGNLQHDPIGSLVGSALFFDGMLTDFHSLDFAGTLITLGAGVIVCLPWLERRYGAPRAFGLFAAGHVGGTLLTAPVILLAIAHGGYPDSVRHAYDFGISYGAQAVLATSALLVRPIFRPFAAAAVIAWPLIGADWSGFLPDFATFGHLFAAAIGFGCGLTVLLRRRHSHPKPELTNVTEAR</sequence>
<dbReference type="Pfam" id="PF20401">
    <property type="entry name" value="Rhomboid_2"/>
    <property type="match status" value="1"/>
</dbReference>
<feature type="transmembrane region" description="Helical" evidence="1">
    <location>
        <begin position="144"/>
        <end position="164"/>
    </location>
</feature>
<keyword evidence="1" id="KW-0472">Membrane</keyword>
<proteinExistence type="predicted"/>
<feature type="transmembrane region" description="Helical" evidence="1">
    <location>
        <begin position="195"/>
        <end position="214"/>
    </location>
</feature>
<name>A0ABN2HDT4_9ACTN</name>
<feature type="transmembrane region" description="Helical" evidence="1">
    <location>
        <begin position="171"/>
        <end position="189"/>
    </location>
</feature>
<evidence type="ECO:0008006" key="4">
    <source>
        <dbReference type="Google" id="ProtNLM"/>
    </source>
</evidence>
<protein>
    <recommendedName>
        <fullName evidence="4">Rhomboid family intramembrane serine protease</fullName>
    </recommendedName>
</protein>
<dbReference type="Proteomes" id="UP001500618">
    <property type="component" value="Unassembled WGS sequence"/>
</dbReference>
<evidence type="ECO:0000313" key="2">
    <source>
        <dbReference type="EMBL" id="GAA1686277.1"/>
    </source>
</evidence>
<gene>
    <name evidence="2" type="ORF">GCM10009765_39640</name>
</gene>
<dbReference type="RefSeq" id="WP_344311716.1">
    <property type="nucleotide sequence ID" value="NZ_BAAANY010000014.1"/>
</dbReference>
<dbReference type="EMBL" id="BAAANY010000014">
    <property type="protein sequence ID" value="GAA1686277.1"/>
    <property type="molecule type" value="Genomic_DNA"/>
</dbReference>
<organism evidence="2 3">
    <name type="scientific">Fodinicola feengrottensis</name>
    <dbReference type="NCBI Taxonomy" id="435914"/>
    <lineage>
        <taxon>Bacteria</taxon>
        <taxon>Bacillati</taxon>
        <taxon>Actinomycetota</taxon>
        <taxon>Actinomycetes</taxon>
        <taxon>Mycobacteriales</taxon>
        <taxon>Fodinicola</taxon>
    </lineage>
</organism>